<name>A0A2T4BT06_TRILO</name>
<evidence type="ECO:0000313" key="3">
    <source>
        <dbReference type="Proteomes" id="UP000240760"/>
    </source>
</evidence>
<organism evidence="2 3">
    <name type="scientific">Trichoderma longibrachiatum ATCC 18648</name>
    <dbReference type="NCBI Taxonomy" id="983965"/>
    <lineage>
        <taxon>Eukaryota</taxon>
        <taxon>Fungi</taxon>
        <taxon>Dikarya</taxon>
        <taxon>Ascomycota</taxon>
        <taxon>Pezizomycotina</taxon>
        <taxon>Sordariomycetes</taxon>
        <taxon>Hypocreomycetidae</taxon>
        <taxon>Hypocreales</taxon>
        <taxon>Hypocreaceae</taxon>
        <taxon>Trichoderma</taxon>
    </lineage>
</organism>
<reference evidence="2 3" key="1">
    <citation type="submission" date="2016-07" db="EMBL/GenBank/DDBJ databases">
        <title>Multiple horizontal gene transfer events from other fungi enriched the ability of initially mycotrophic Trichoderma (Ascomycota) to feed on dead plant biomass.</title>
        <authorList>
            <consortium name="DOE Joint Genome Institute"/>
            <person name="Aerts A."/>
            <person name="Atanasova L."/>
            <person name="Chenthamara K."/>
            <person name="Zhang J."/>
            <person name="Grujic M."/>
            <person name="Henrissat B."/>
            <person name="Kuo A."/>
            <person name="Salamov A."/>
            <person name="Lipzen A."/>
            <person name="Labutti K."/>
            <person name="Barry K."/>
            <person name="Miao Y."/>
            <person name="Rahimi M.J."/>
            <person name="Shen Q."/>
            <person name="Grigoriev I.V."/>
            <person name="Kubicek C.P."/>
            <person name="Druzhinina I.S."/>
        </authorList>
    </citation>
    <scope>NUCLEOTIDE SEQUENCE [LARGE SCALE GENOMIC DNA]</scope>
    <source>
        <strain evidence="2 3">ATCC 18648</strain>
    </source>
</reference>
<accession>A0A2T4BT06</accession>
<gene>
    <name evidence="2" type="ORF">M440DRAFT_1405449</name>
</gene>
<protein>
    <submittedName>
        <fullName evidence="2">Uncharacterized protein</fullName>
    </submittedName>
</protein>
<feature type="compositionally biased region" description="Polar residues" evidence="1">
    <location>
        <begin position="1"/>
        <end position="42"/>
    </location>
</feature>
<proteinExistence type="predicted"/>
<feature type="compositionally biased region" description="Pro residues" evidence="1">
    <location>
        <begin position="45"/>
        <end position="55"/>
    </location>
</feature>
<sequence>MTESSATQRVMQNHQDTVLQVKSPASQARHNTNPSSTIQETQHPIPRPEAPPIHPLPNSKETTHNKPISLHPPIPYPETPKKQRDKHQHLQTHLTKTHYSTSRLICNTAHDLSSAADRPEPNIKLSKWKTSTPRNHPKLPNTLALRYTKKPSKISPNP</sequence>
<evidence type="ECO:0000256" key="1">
    <source>
        <dbReference type="SAM" id="MobiDB-lite"/>
    </source>
</evidence>
<dbReference type="AlphaFoldDB" id="A0A2T4BT06"/>
<keyword evidence="3" id="KW-1185">Reference proteome</keyword>
<feature type="region of interest" description="Disordered" evidence="1">
    <location>
        <begin position="112"/>
        <end position="158"/>
    </location>
</feature>
<evidence type="ECO:0000313" key="2">
    <source>
        <dbReference type="EMBL" id="PTB72450.1"/>
    </source>
</evidence>
<dbReference type="Proteomes" id="UP000240760">
    <property type="component" value="Unassembled WGS sequence"/>
</dbReference>
<feature type="region of interest" description="Disordered" evidence="1">
    <location>
        <begin position="1"/>
        <end position="100"/>
    </location>
</feature>
<dbReference type="EMBL" id="KZ679141">
    <property type="protein sequence ID" value="PTB72450.1"/>
    <property type="molecule type" value="Genomic_DNA"/>
</dbReference>